<reference evidence="1 2" key="2">
    <citation type="journal article" date="2022" name="Mol. Ecol. Resour.">
        <title>The genomes of chicory, endive, great burdock and yacon provide insights into Asteraceae paleo-polyploidization history and plant inulin production.</title>
        <authorList>
            <person name="Fan W."/>
            <person name="Wang S."/>
            <person name="Wang H."/>
            <person name="Wang A."/>
            <person name="Jiang F."/>
            <person name="Liu H."/>
            <person name="Zhao H."/>
            <person name="Xu D."/>
            <person name="Zhang Y."/>
        </authorList>
    </citation>
    <scope>NUCLEOTIDE SEQUENCE [LARGE SCALE GENOMIC DNA]</scope>
    <source>
        <strain evidence="2">cv. Yunnan</strain>
        <tissue evidence="1">Leaves</tissue>
    </source>
</reference>
<evidence type="ECO:0000313" key="1">
    <source>
        <dbReference type="EMBL" id="KAI3694577.1"/>
    </source>
</evidence>
<comment type="caution">
    <text evidence="1">The sequence shown here is derived from an EMBL/GenBank/DDBJ whole genome shotgun (WGS) entry which is preliminary data.</text>
</comment>
<reference evidence="2" key="1">
    <citation type="journal article" date="2022" name="Mol. Ecol. Resour.">
        <title>The genomes of chicory, endive, great burdock and yacon provide insights into Asteraceae palaeo-polyploidization history and plant inulin production.</title>
        <authorList>
            <person name="Fan W."/>
            <person name="Wang S."/>
            <person name="Wang H."/>
            <person name="Wang A."/>
            <person name="Jiang F."/>
            <person name="Liu H."/>
            <person name="Zhao H."/>
            <person name="Xu D."/>
            <person name="Zhang Y."/>
        </authorList>
    </citation>
    <scope>NUCLEOTIDE SEQUENCE [LARGE SCALE GENOMIC DNA]</scope>
    <source>
        <strain evidence="2">cv. Yunnan</strain>
    </source>
</reference>
<evidence type="ECO:0000313" key="2">
    <source>
        <dbReference type="Proteomes" id="UP001056120"/>
    </source>
</evidence>
<dbReference type="EMBL" id="CM042043">
    <property type="protein sequence ID" value="KAI3694577.1"/>
    <property type="molecule type" value="Genomic_DNA"/>
</dbReference>
<organism evidence="1 2">
    <name type="scientific">Smallanthus sonchifolius</name>
    <dbReference type="NCBI Taxonomy" id="185202"/>
    <lineage>
        <taxon>Eukaryota</taxon>
        <taxon>Viridiplantae</taxon>
        <taxon>Streptophyta</taxon>
        <taxon>Embryophyta</taxon>
        <taxon>Tracheophyta</taxon>
        <taxon>Spermatophyta</taxon>
        <taxon>Magnoliopsida</taxon>
        <taxon>eudicotyledons</taxon>
        <taxon>Gunneridae</taxon>
        <taxon>Pentapetalae</taxon>
        <taxon>asterids</taxon>
        <taxon>campanulids</taxon>
        <taxon>Asterales</taxon>
        <taxon>Asteraceae</taxon>
        <taxon>Asteroideae</taxon>
        <taxon>Heliantheae alliance</taxon>
        <taxon>Millerieae</taxon>
        <taxon>Smallanthus</taxon>
    </lineage>
</organism>
<sequence length="131" mass="14380">MVDEMCCVPGRFGLNHMDIKIANSLSCRRPQSSPPPSGPLKTDTANVEAVDYHRHCTNVDQLSGPVPFCISVFERIKRKVGEEDEGVVFAGEEIALASHVALEKGHVSLVLLASSLAPYWKKKGWVADMFL</sequence>
<protein>
    <submittedName>
        <fullName evidence="1">Uncharacterized protein</fullName>
    </submittedName>
</protein>
<gene>
    <name evidence="1" type="ORF">L1987_77544</name>
</gene>
<keyword evidence="2" id="KW-1185">Reference proteome</keyword>
<name>A0ACB8Z9X1_9ASTR</name>
<dbReference type="Proteomes" id="UP001056120">
    <property type="component" value="Linkage Group LG26"/>
</dbReference>
<proteinExistence type="predicted"/>
<accession>A0ACB8Z9X1</accession>